<name>A0A1I8GLV4_9PLAT</name>
<dbReference type="PROSITE" id="PS50144">
    <property type="entry name" value="MATH"/>
    <property type="match status" value="1"/>
</dbReference>
<organism evidence="2 3">
    <name type="scientific">Macrostomum lignano</name>
    <dbReference type="NCBI Taxonomy" id="282301"/>
    <lineage>
        <taxon>Eukaryota</taxon>
        <taxon>Metazoa</taxon>
        <taxon>Spiralia</taxon>
        <taxon>Lophotrochozoa</taxon>
        <taxon>Platyhelminthes</taxon>
        <taxon>Rhabditophora</taxon>
        <taxon>Macrostomorpha</taxon>
        <taxon>Macrostomida</taxon>
        <taxon>Macrostomidae</taxon>
        <taxon>Macrostomum</taxon>
    </lineage>
</organism>
<dbReference type="Pfam" id="PF21355">
    <property type="entry name" value="TRAF-mep_MATH"/>
    <property type="match status" value="1"/>
</dbReference>
<accession>A0A1I8GLV4</accession>
<dbReference type="InterPro" id="IPR008974">
    <property type="entry name" value="TRAF-like"/>
</dbReference>
<keyword evidence="2" id="KW-1185">Reference proteome</keyword>
<evidence type="ECO:0000313" key="2">
    <source>
        <dbReference type="Proteomes" id="UP000095280"/>
    </source>
</evidence>
<evidence type="ECO:0000313" key="3">
    <source>
        <dbReference type="WBParaSite" id="maker-uti_cns_0002432-snap-gene-0.3-mRNA-1"/>
    </source>
</evidence>
<proteinExistence type="predicted"/>
<reference evidence="3" key="1">
    <citation type="submission" date="2016-11" db="UniProtKB">
        <authorList>
            <consortium name="WormBaseParasite"/>
        </authorList>
    </citation>
    <scope>IDENTIFICATION</scope>
</reference>
<dbReference type="WBParaSite" id="maker-uti_cns_0002432-snap-gene-0.3-mRNA-1">
    <property type="protein sequence ID" value="maker-uti_cns_0002432-snap-gene-0.3-mRNA-1"/>
    <property type="gene ID" value="maker-uti_cns_0002432-snap-gene-0.3"/>
</dbReference>
<dbReference type="Proteomes" id="UP000095280">
    <property type="component" value="Unplaced"/>
</dbReference>
<dbReference type="Gene3D" id="2.60.210.10">
    <property type="entry name" value="Apoptosis, Tumor Necrosis Factor Receptor Associated Protein 2, Chain A"/>
    <property type="match status" value="1"/>
</dbReference>
<dbReference type="PANTHER" id="PTHR10131:SF151">
    <property type="entry name" value="TNF RECEPTOR ASSOCIATED FACTOR (TRAF) HOMOLOG"/>
    <property type="match status" value="1"/>
</dbReference>
<dbReference type="InterPro" id="IPR049342">
    <property type="entry name" value="TRAF1-6_MATH_dom"/>
</dbReference>
<dbReference type="PANTHER" id="PTHR10131">
    <property type="entry name" value="TNF RECEPTOR ASSOCIATED FACTOR"/>
    <property type="match status" value="1"/>
</dbReference>
<protein>
    <submittedName>
        <fullName evidence="3">MATH domain-containing protein</fullName>
    </submittedName>
</protein>
<dbReference type="SUPFAM" id="SSF49599">
    <property type="entry name" value="TRAF domain-like"/>
    <property type="match status" value="1"/>
</dbReference>
<sequence length="240" mass="26478">MASKAAAAKPAAAAAKQAADSEEVDADFVKVMTDDQRQLLELVTAELRQEATCDSLLDSLADKILQAERRLASLELRCPTALLWRVDDLGARVRAARAGQAAAFEGSGQPLSRLGYRLAISLCLNGEGRSRGKFVSLFVSVCRSEFDRLLSWPFRHRLYLSIVDQGRVGRDLTRLLIPYVCRENDAFLGRPVADRNAKFGIEDFAPIEQVLSGGSRGEQFVKDDALYVRLEVPLEDFDTS</sequence>
<evidence type="ECO:0000259" key="1">
    <source>
        <dbReference type="PROSITE" id="PS50144"/>
    </source>
</evidence>
<dbReference type="InterPro" id="IPR002083">
    <property type="entry name" value="MATH/TRAF_dom"/>
</dbReference>
<dbReference type="AlphaFoldDB" id="A0A1I8GLV4"/>
<feature type="domain" description="MATH" evidence="1">
    <location>
        <begin position="79"/>
        <end position="232"/>
    </location>
</feature>